<gene>
    <name evidence="2" type="ordered locus">MTR_8g063350</name>
</gene>
<evidence type="ECO:0000313" key="2">
    <source>
        <dbReference type="EMBL" id="AET03153.2"/>
    </source>
</evidence>
<feature type="domain" description="F-box associated beta-propeller type 1" evidence="1">
    <location>
        <begin position="83"/>
        <end position="314"/>
    </location>
</feature>
<proteinExistence type="predicted"/>
<organism evidence="2 4">
    <name type="scientific">Medicago truncatula</name>
    <name type="common">Barrel medic</name>
    <name type="synonym">Medicago tribuloides</name>
    <dbReference type="NCBI Taxonomy" id="3880"/>
    <lineage>
        <taxon>Eukaryota</taxon>
        <taxon>Viridiplantae</taxon>
        <taxon>Streptophyta</taxon>
        <taxon>Embryophyta</taxon>
        <taxon>Tracheophyta</taxon>
        <taxon>Spermatophyta</taxon>
        <taxon>Magnoliopsida</taxon>
        <taxon>eudicotyledons</taxon>
        <taxon>Gunneridae</taxon>
        <taxon>Pentapetalae</taxon>
        <taxon>rosids</taxon>
        <taxon>fabids</taxon>
        <taxon>Fabales</taxon>
        <taxon>Fabaceae</taxon>
        <taxon>Papilionoideae</taxon>
        <taxon>50 kb inversion clade</taxon>
        <taxon>NPAAA clade</taxon>
        <taxon>Hologalegina</taxon>
        <taxon>IRL clade</taxon>
        <taxon>Trifolieae</taxon>
        <taxon>Medicago</taxon>
    </lineage>
</organism>
<reference evidence="2 4" key="1">
    <citation type="journal article" date="2011" name="Nature">
        <title>The Medicago genome provides insight into the evolution of rhizobial symbioses.</title>
        <authorList>
            <person name="Young N.D."/>
            <person name="Debelle F."/>
            <person name="Oldroyd G.E."/>
            <person name="Geurts R."/>
            <person name="Cannon S.B."/>
            <person name="Udvardi M.K."/>
            <person name="Benedito V.A."/>
            <person name="Mayer K.F."/>
            <person name="Gouzy J."/>
            <person name="Schoof H."/>
            <person name="Van de Peer Y."/>
            <person name="Proost S."/>
            <person name="Cook D.R."/>
            <person name="Meyers B.C."/>
            <person name="Spannagl M."/>
            <person name="Cheung F."/>
            <person name="De Mita S."/>
            <person name="Krishnakumar V."/>
            <person name="Gundlach H."/>
            <person name="Zhou S."/>
            <person name="Mudge J."/>
            <person name="Bharti A.K."/>
            <person name="Murray J.D."/>
            <person name="Naoumkina M.A."/>
            <person name="Rosen B."/>
            <person name="Silverstein K.A."/>
            <person name="Tang H."/>
            <person name="Rombauts S."/>
            <person name="Zhao P.X."/>
            <person name="Zhou P."/>
            <person name="Barbe V."/>
            <person name="Bardou P."/>
            <person name="Bechner M."/>
            <person name="Bellec A."/>
            <person name="Berger A."/>
            <person name="Berges H."/>
            <person name="Bidwell S."/>
            <person name="Bisseling T."/>
            <person name="Choisne N."/>
            <person name="Couloux A."/>
            <person name="Denny R."/>
            <person name="Deshpande S."/>
            <person name="Dai X."/>
            <person name="Doyle J.J."/>
            <person name="Dudez A.M."/>
            <person name="Farmer A.D."/>
            <person name="Fouteau S."/>
            <person name="Franken C."/>
            <person name="Gibelin C."/>
            <person name="Gish J."/>
            <person name="Goldstein S."/>
            <person name="Gonzalez A.J."/>
            <person name="Green P.J."/>
            <person name="Hallab A."/>
            <person name="Hartog M."/>
            <person name="Hua A."/>
            <person name="Humphray S.J."/>
            <person name="Jeong D.H."/>
            <person name="Jing Y."/>
            <person name="Jocker A."/>
            <person name="Kenton S.M."/>
            <person name="Kim D.J."/>
            <person name="Klee K."/>
            <person name="Lai H."/>
            <person name="Lang C."/>
            <person name="Lin S."/>
            <person name="Macmil S.L."/>
            <person name="Magdelenat G."/>
            <person name="Matthews L."/>
            <person name="McCorrison J."/>
            <person name="Monaghan E.L."/>
            <person name="Mun J.H."/>
            <person name="Najar F.Z."/>
            <person name="Nicholson C."/>
            <person name="Noirot C."/>
            <person name="O'Bleness M."/>
            <person name="Paule C.R."/>
            <person name="Poulain J."/>
            <person name="Prion F."/>
            <person name="Qin B."/>
            <person name="Qu C."/>
            <person name="Retzel E.F."/>
            <person name="Riddle C."/>
            <person name="Sallet E."/>
            <person name="Samain S."/>
            <person name="Samson N."/>
            <person name="Sanders I."/>
            <person name="Saurat O."/>
            <person name="Scarpelli C."/>
            <person name="Schiex T."/>
            <person name="Segurens B."/>
            <person name="Severin A.J."/>
            <person name="Sherrier D.J."/>
            <person name="Shi R."/>
            <person name="Sims S."/>
            <person name="Singer S.R."/>
            <person name="Sinharoy S."/>
            <person name="Sterck L."/>
            <person name="Viollet A."/>
            <person name="Wang B.B."/>
            <person name="Wang K."/>
            <person name="Wang M."/>
            <person name="Wang X."/>
            <person name="Warfsmann J."/>
            <person name="Weissenbach J."/>
            <person name="White D.D."/>
            <person name="White J.D."/>
            <person name="Wiley G.B."/>
            <person name="Wincker P."/>
            <person name="Xing Y."/>
            <person name="Yang L."/>
            <person name="Yao Z."/>
            <person name="Ying F."/>
            <person name="Zhai J."/>
            <person name="Zhou L."/>
            <person name="Zuber A."/>
            <person name="Denarie J."/>
            <person name="Dixon R.A."/>
            <person name="May G.D."/>
            <person name="Schwartz D.C."/>
            <person name="Rogers J."/>
            <person name="Quetier F."/>
            <person name="Town C.D."/>
            <person name="Roe B.A."/>
        </authorList>
    </citation>
    <scope>NUCLEOTIDE SEQUENCE [LARGE SCALE GENOMIC DNA]</scope>
    <source>
        <strain evidence="2">A17</strain>
        <strain evidence="3 4">cv. Jemalong A17</strain>
    </source>
</reference>
<evidence type="ECO:0000259" key="1">
    <source>
        <dbReference type="Pfam" id="PF07734"/>
    </source>
</evidence>
<accession>G7LFH4</accession>
<accession>A0A0C3Y1L0</accession>
<dbReference type="AlphaFoldDB" id="G7LFH4"/>
<dbReference type="InterPro" id="IPR036047">
    <property type="entry name" value="F-box-like_dom_sf"/>
</dbReference>
<dbReference type="EMBL" id="CM001224">
    <property type="protein sequence ID" value="AET03153.2"/>
    <property type="molecule type" value="Genomic_DNA"/>
</dbReference>
<dbReference type="PANTHER" id="PTHR31672:SF13">
    <property type="entry name" value="F-BOX PROTEIN CPR30-LIKE"/>
    <property type="match status" value="1"/>
</dbReference>
<dbReference type="SUPFAM" id="SSF81383">
    <property type="entry name" value="F-box domain"/>
    <property type="match status" value="1"/>
</dbReference>
<reference evidence="3" key="3">
    <citation type="submission" date="2015-04" db="UniProtKB">
        <authorList>
            <consortium name="EnsemblPlants"/>
        </authorList>
    </citation>
    <scope>IDENTIFICATION</scope>
    <source>
        <strain evidence="3">cv. Jemalong A17</strain>
    </source>
</reference>
<reference evidence="2 4" key="2">
    <citation type="journal article" date="2014" name="BMC Genomics">
        <title>An improved genome release (version Mt4.0) for the model legume Medicago truncatula.</title>
        <authorList>
            <person name="Tang H."/>
            <person name="Krishnakumar V."/>
            <person name="Bidwell S."/>
            <person name="Rosen B."/>
            <person name="Chan A."/>
            <person name="Zhou S."/>
            <person name="Gentzbittel L."/>
            <person name="Childs K.L."/>
            <person name="Yandell M."/>
            <person name="Gundlach H."/>
            <person name="Mayer K.F."/>
            <person name="Schwartz D.C."/>
            <person name="Town C.D."/>
        </authorList>
    </citation>
    <scope>GENOME REANNOTATION</scope>
    <source>
        <strain evidence="3 4">cv. Jemalong A17</strain>
    </source>
</reference>
<dbReference type="Proteomes" id="UP000002051">
    <property type="component" value="Chromosome 8"/>
</dbReference>
<evidence type="ECO:0000313" key="4">
    <source>
        <dbReference type="Proteomes" id="UP000002051"/>
    </source>
</evidence>
<dbReference type="HOGENOM" id="CLU_027176_5_0_1"/>
<evidence type="ECO:0000313" key="3">
    <source>
        <dbReference type="EnsemblPlants" id="AET03153"/>
    </source>
</evidence>
<dbReference type="EnsemblPlants" id="AET03153">
    <property type="protein sequence ID" value="AET03153"/>
    <property type="gene ID" value="MTR_8g063350"/>
</dbReference>
<dbReference type="PANTHER" id="PTHR31672">
    <property type="entry name" value="BNACNNG10540D PROTEIN"/>
    <property type="match status" value="1"/>
</dbReference>
<dbReference type="InterPro" id="IPR017451">
    <property type="entry name" value="F-box-assoc_interact_dom"/>
</dbReference>
<sequence length="344" mass="38806">MANPPTGKSNGTFVTNDIAFSVLSKLPLKSIKRFSSACKSWSQELYLRSGDNFQDEKELDMNLPSAFDARHFHILGSAIQGVLCLYIVGNQKNIILWNPDVSGQYRVLPTDYAEDLGSRDEDFVPNFQVHGFGYDAANHDFKVIQLVKYFGYHETISFWQVYCLRSNTWTKLNIPSGNQIPFHQYYPNGLEVYLDGFCHWLGRVAYGQLYLVSFNLTNYKFSVAAAPVDVGVTEQSLKLVVLNGSVAMINQHADPMSFSISILGKIGVKESWTKLFNVASLPSFKDPISAGKKGVIFFKGDENNGRVACFDLTTRMIEKEIDFGAKKNIQQIVFYKNRKNTGRH</sequence>
<dbReference type="NCBIfam" id="TIGR01640">
    <property type="entry name" value="F_box_assoc_1"/>
    <property type="match status" value="1"/>
</dbReference>
<dbReference type="PaxDb" id="3880-AET03153"/>
<keyword evidence="4" id="KW-1185">Reference proteome</keyword>
<dbReference type="STRING" id="3880.G7LFH4"/>
<dbReference type="InterPro" id="IPR050796">
    <property type="entry name" value="SCF_F-box_component"/>
</dbReference>
<name>G7LFH4_MEDTR</name>
<protein>
    <submittedName>
        <fullName evidence="2">F-box protein interaction domain protein</fullName>
    </submittedName>
</protein>
<dbReference type="InterPro" id="IPR006527">
    <property type="entry name" value="F-box-assoc_dom_typ1"/>
</dbReference>
<dbReference type="Pfam" id="PF07734">
    <property type="entry name" value="FBA_1"/>
    <property type="match status" value="1"/>
</dbReference>